<evidence type="ECO:0000256" key="1">
    <source>
        <dbReference type="ARBA" id="ARBA00000428"/>
    </source>
</evidence>
<comment type="catalytic activity">
    <reaction evidence="1">
        <text>1,2-dihydroxy-5-(methylsulfanyl)pent-1-en-3-one + O2 = 4-methylsulfanyl-2-oxobutanoate + formate + 2 H(+)</text>
        <dbReference type="Rhea" id="RHEA:24504"/>
        <dbReference type="ChEBI" id="CHEBI:15378"/>
        <dbReference type="ChEBI" id="CHEBI:15379"/>
        <dbReference type="ChEBI" id="CHEBI:15740"/>
        <dbReference type="ChEBI" id="CHEBI:16723"/>
        <dbReference type="ChEBI" id="CHEBI:49252"/>
        <dbReference type="EC" id="1.13.11.54"/>
    </reaction>
</comment>
<protein>
    <recommendedName>
        <fullName evidence="10">acireductone dioxygenase (Fe(2+)-requiring)</fullName>
        <ecNumber evidence="10">1.13.11.54</ecNumber>
    </recommendedName>
</protein>
<dbReference type="Gene3D" id="2.60.120.10">
    <property type="entry name" value="Jelly Rolls"/>
    <property type="match status" value="1"/>
</dbReference>
<dbReference type="EMBL" id="CAACVS010000197">
    <property type="protein sequence ID" value="VEU38992.1"/>
    <property type="molecule type" value="Genomic_DNA"/>
</dbReference>
<feature type="chain" id="PRO_5019271727" description="acireductone dioxygenase (Fe(2+)-requiring)" evidence="11">
    <location>
        <begin position="37"/>
        <end position="362"/>
    </location>
</feature>
<keyword evidence="4" id="KW-0028">Amino-acid biosynthesis</keyword>
<evidence type="ECO:0000256" key="2">
    <source>
        <dbReference type="ARBA" id="ARBA00001954"/>
    </source>
</evidence>
<proteinExistence type="predicted"/>
<sequence length="362" mass="38314">MHTLQRHDASPFRALRVLFYAGMAALAMSAVAVVDAARGNDCSPGVPLPANFDGAEWPELVRVRPEDEATLYDGGDNSTTANATNAILVEPAVLASAGVAYRYTDPARFENATSNITSSIALPDAVIQQLSLALDEKSDDPDPYYKHANVVLATEFADEFWDEHSMEANTNANANANAPAAKTAKYVLDGSGILDVRDLEDEWVRIHLSPGDWFELPAGIQRRFSVDDEDSYLLVVDLSASSEPKRIPRWPEAAAGEKIDNTGARNSYVDAYLCGVDPDGSTSTSTSTTGGSLWNDGLCSSHSTCAGLDLDGDCCPTAEGIFLDCCGAYIRSEGTLARGGNGSGRLLWASLLAGGVAAAIAL</sequence>
<evidence type="ECO:0000256" key="3">
    <source>
        <dbReference type="ARBA" id="ARBA00022596"/>
    </source>
</evidence>
<accession>A0A448ZAA1</accession>
<keyword evidence="8" id="KW-0408">Iron</keyword>
<keyword evidence="13" id="KW-1185">Reference proteome</keyword>
<keyword evidence="3" id="KW-0533">Nickel</keyword>
<comment type="cofactor">
    <cofactor evidence="2">
        <name>Fe(2+)</name>
        <dbReference type="ChEBI" id="CHEBI:29033"/>
    </cofactor>
</comment>
<evidence type="ECO:0000256" key="11">
    <source>
        <dbReference type="SAM" id="SignalP"/>
    </source>
</evidence>
<evidence type="ECO:0000256" key="4">
    <source>
        <dbReference type="ARBA" id="ARBA00022605"/>
    </source>
</evidence>
<dbReference type="GO" id="GO:0009086">
    <property type="term" value="P:methionine biosynthetic process"/>
    <property type="evidence" value="ECO:0007669"/>
    <property type="project" value="UniProtKB-KW"/>
</dbReference>
<dbReference type="InterPro" id="IPR011051">
    <property type="entry name" value="RmlC_Cupin_sf"/>
</dbReference>
<dbReference type="Proteomes" id="UP000291116">
    <property type="component" value="Unassembled WGS sequence"/>
</dbReference>
<gene>
    <name evidence="12" type="ORF">PSNMU_V1.4_AUG-EV-PASAV3_0058280</name>
</gene>
<dbReference type="EC" id="1.13.11.54" evidence="10"/>
<evidence type="ECO:0000313" key="12">
    <source>
        <dbReference type="EMBL" id="VEU38992.1"/>
    </source>
</evidence>
<dbReference type="InterPro" id="IPR004313">
    <property type="entry name" value="ARD"/>
</dbReference>
<keyword evidence="9" id="KW-0486">Methionine biosynthesis</keyword>
<evidence type="ECO:0000256" key="7">
    <source>
        <dbReference type="ARBA" id="ARBA00023002"/>
    </source>
</evidence>
<name>A0A448ZAA1_9STRA</name>
<keyword evidence="7" id="KW-0560">Oxidoreductase</keyword>
<evidence type="ECO:0000313" key="13">
    <source>
        <dbReference type="Proteomes" id="UP000291116"/>
    </source>
</evidence>
<dbReference type="InterPro" id="IPR014710">
    <property type="entry name" value="RmlC-like_jellyroll"/>
</dbReference>
<reference evidence="12 13" key="1">
    <citation type="submission" date="2019-01" db="EMBL/GenBank/DDBJ databases">
        <authorList>
            <person name="Ferrante I. M."/>
        </authorList>
    </citation>
    <scope>NUCLEOTIDE SEQUENCE [LARGE SCALE GENOMIC DNA]</scope>
    <source>
        <strain evidence="12 13">B856</strain>
    </source>
</reference>
<evidence type="ECO:0000256" key="5">
    <source>
        <dbReference type="ARBA" id="ARBA00022723"/>
    </source>
</evidence>
<organism evidence="12 13">
    <name type="scientific">Pseudo-nitzschia multistriata</name>
    <dbReference type="NCBI Taxonomy" id="183589"/>
    <lineage>
        <taxon>Eukaryota</taxon>
        <taxon>Sar</taxon>
        <taxon>Stramenopiles</taxon>
        <taxon>Ochrophyta</taxon>
        <taxon>Bacillariophyta</taxon>
        <taxon>Bacillariophyceae</taxon>
        <taxon>Bacillariophycidae</taxon>
        <taxon>Bacillariales</taxon>
        <taxon>Bacillariaceae</taxon>
        <taxon>Pseudo-nitzschia</taxon>
    </lineage>
</organism>
<dbReference type="PANTHER" id="PTHR23418">
    <property type="entry name" value="ACIREDUCTONE DIOXYGENASE"/>
    <property type="match status" value="1"/>
</dbReference>
<feature type="signal peptide" evidence="11">
    <location>
        <begin position="1"/>
        <end position="36"/>
    </location>
</feature>
<evidence type="ECO:0000256" key="10">
    <source>
        <dbReference type="ARBA" id="ARBA00039005"/>
    </source>
</evidence>
<dbReference type="Pfam" id="PF03079">
    <property type="entry name" value="ARD"/>
    <property type="match status" value="1"/>
</dbReference>
<dbReference type="AlphaFoldDB" id="A0A448ZAA1"/>
<dbReference type="OrthoDB" id="1867259at2759"/>
<dbReference type="SUPFAM" id="SSF51182">
    <property type="entry name" value="RmlC-like cupins"/>
    <property type="match status" value="1"/>
</dbReference>
<evidence type="ECO:0000256" key="9">
    <source>
        <dbReference type="ARBA" id="ARBA00023167"/>
    </source>
</evidence>
<dbReference type="PANTHER" id="PTHR23418:SF0">
    <property type="entry name" value="ACIREDUCTONE DIOXYGENASE"/>
    <property type="match status" value="1"/>
</dbReference>
<keyword evidence="5" id="KW-0479">Metal-binding</keyword>
<dbReference type="GO" id="GO:0046872">
    <property type="term" value="F:metal ion binding"/>
    <property type="evidence" value="ECO:0007669"/>
    <property type="project" value="UniProtKB-KW"/>
</dbReference>
<dbReference type="GO" id="GO:0010309">
    <property type="term" value="F:acireductone dioxygenase [iron(II)-requiring] activity"/>
    <property type="evidence" value="ECO:0007669"/>
    <property type="project" value="UniProtKB-EC"/>
</dbReference>
<keyword evidence="6" id="KW-0223">Dioxygenase</keyword>
<evidence type="ECO:0000256" key="8">
    <source>
        <dbReference type="ARBA" id="ARBA00023004"/>
    </source>
</evidence>
<evidence type="ECO:0000256" key="6">
    <source>
        <dbReference type="ARBA" id="ARBA00022964"/>
    </source>
</evidence>
<keyword evidence="11" id="KW-0732">Signal</keyword>